<evidence type="ECO:0000313" key="1">
    <source>
        <dbReference type="EMBL" id="GBN20474.1"/>
    </source>
</evidence>
<name>A0A4Y2M1N1_ARAVE</name>
<sequence>MASVLTAIRRVGERKKKGFIDEVSKWKGDYSWARIGIPLHLVVAGNESSSFAKEVLFWVCDSILTLNYLWSLADCSSDTSHLANLLIMSWVLIVKSGHPLKMPLSKVCGASGLFAMKRLFAKRNSRIISPLESISL</sequence>
<protein>
    <submittedName>
        <fullName evidence="1">Uncharacterized protein</fullName>
    </submittedName>
</protein>
<comment type="caution">
    <text evidence="1">The sequence shown here is derived from an EMBL/GenBank/DDBJ whole genome shotgun (WGS) entry which is preliminary data.</text>
</comment>
<dbReference type="AlphaFoldDB" id="A0A4Y2M1N1"/>
<accession>A0A4Y2M1N1</accession>
<evidence type="ECO:0000313" key="2">
    <source>
        <dbReference type="Proteomes" id="UP000499080"/>
    </source>
</evidence>
<reference evidence="1 2" key="1">
    <citation type="journal article" date="2019" name="Sci. Rep.">
        <title>Orb-weaving spider Araneus ventricosus genome elucidates the spidroin gene catalogue.</title>
        <authorList>
            <person name="Kono N."/>
            <person name="Nakamura H."/>
            <person name="Ohtoshi R."/>
            <person name="Moran D.A.P."/>
            <person name="Shinohara A."/>
            <person name="Yoshida Y."/>
            <person name="Fujiwara M."/>
            <person name="Mori M."/>
            <person name="Tomita M."/>
            <person name="Arakawa K."/>
        </authorList>
    </citation>
    <scope>NUCLEOTIDE SEQUENCE [LARGE SCALE GENOMIC DNA]</scope>
</reference>
<proteinExistence type="predicted"/>
<dbReference type="Proteomes" id="UP000499080">
    <property type="component" value="Unassembled WGS sequence"/>
</dbReference>
<organism evidence="1 2">
    <name type="scientific">Araneus ventricosus</name>
    <name type="common">Orbweaver spider</name>
    <name type="synonym">Epeira ventricosa</name>
    <dbReference type="NCBI Taxonomy" id="182803"/>
    <lineage>
        <taxon>Eukaryota</taxon>
        <taxon>Metazoa</taxon>
        <taxon>Ecdysozoa</taxon>
        <taxon>Arthropoda</taxon>
        <taxon>Chelicerata</taxon>
        <taxon>Arachnida</taxon>
        <taxon>Araneae</taxon>
        <taxon>Araneomorphae</taxon>
        <taxon>Entelegynae</taxon>
        <taxon>Araneoidea</taxon>
        <taxon>Araneidae</taxon>
        <taxon>Araneus</taxon>
    </lineage>
</organism>
<gene>
    <name evidence="1" type="ORF">AVEN_63890_1</name>
</gene>
<keyword evidence="2" id="KW-1185">Reference proteome</keyword>
<dbReference type="EMBL" id="BGPR01006623">
    <property type="protein sequence ID" value="GBN20474.1"/>
    <property type="molecule type" value="Genomic_DNA"/>
</dbReference>